<dbReference type="STRING" id="84698.SAMN04488528_102045"/>
<dbReference type="RefSeq" id="WP_090041887.1">
    <property type="nucleotide sequence ID" value="NZ_FOKI01000020.1"/>
</dbReference>
<feature type="transmembrane region" description="Helical" evidence="1">
    <location>
        <begin position="6"/>
        <end position="25"/>
    </location>
</feature>
<sequence>MNFLEVFDYYFLVMTLGYCFFVYNFTSKSYKKEGDFKAFKLSKKVSVIVSILSFILFVAARFF</sequence>
<dbReference type="InterPro" id="IPR049971">
    <property type="entry name" value="CLC_0170-like"/>
</dbReference>
<evidence type="ECO:0000313" key="3">
    <source>
        <dbReference type="Proteomes" id="UP000198619"/>
    </source>
</evidence>
<accession>A0A1I0ZIN1</accession>
<evidence type="ECO:0000256" key="1">
    <source>
        <dbReference type="SAM" id="Phobius"/>
    </source>
</evidence>
<dbReference type="EMBL" id="FOKI01000020">
    <property type="protein sequence ID" value="SFB24258.1"/>
    <property type="molecule type" value="Genomic_DNA"/>
</dbReference>
<proteinExistence type="predicted"/>
<evidence type="ECO:0000313" key="2">
    <source>
        <dbReference type="EMBL" id="SFB24258.1"/>
    </source>
</evidence>
<dbReference type="OrthoDB" id="1928377at2"/>
<keyword evidence="3" id="KW-1185">Reference proteome</keyword>
<gene>
    <name evidence="2" type="ORF">SAMN04488528_102045</name>
</gene>
<dbReference type="NCBIfam" id="NF042414">
    <property type="entry name" value="CLC_0170_fam"/>
    <property type="match status" value="1"/>
</dbReference>
<reference evidence="2 3" key="1">
    <citation type="submission" date="2016-10" db="EMBL/GenBank/DDBJ databases">
        <authorList>
            <person name="de Groot N.N."/>
        </authorList>
    </citation>
    <scope>NUCLEOTIDE SEQUENCE [LARGE SCALE GENOMIC DNA]</scope>
    <source>
        <strain evidence="2 3">DSM 12271</strain>
    </source>
</reference>
<dbReference type="Proteomes" id="UP000198619">
    <property type="component" value="Unassembled WGS sequence"/>
</dbReference>
<feature type="transmembrane region" description="Helical" evidence="1">
    <location>
        <begin position="45"/>
        <end position="62"/>
    </location>
</feature>
<keyword evidence="1" id="KW-0472">Membrane</keyword>
<protein>
    <submittedName>
        <fullName evidence="2">Uncharacterized protein</fullName>
    </submittedName>
</protein>
<dbReference type="AlphaFoldDB" id="A0A1I0ZIN1"/>
<name>A0A1I0ZIN1_9CLOT</name>
<keyword evidence="1" id="KW-1133">Transmembrane helix</keyword>
<organism evidence="2 3">
    <name type="scientific">Clostridium frigidicarnis</name>
    <dbReference type="NCBI Taxonomy" id="84698"/>
    <lineage>
        <taxon>Bacteria</taxon>
        <taxon>Bacillati</taxon>
        <taxon>Bacillota</taxon>
        <taxon>Clostridia</taxon>
        <taxon>Eubacteriales</taxon>
        <taxon>Clostridiaceae</taxon>
        <taxon>Clostridium</taxon>
    </lineage>
</organism>
<keyword evidence="1" id="KW-0812">Transmembrane</keyword>